<accession>A0ABP7BJ68</accession>
<feature type="region of interest" description="Disordered" evidence="2">
    <location>
        <begin position="182"/>
        <end position="243"/>
    </location>
</feature>
<dbReference type="Gene3D" id="3.40.710.10">
    <property type="entry name" value="DD-peptidase/beta-lactamase superfamily"/>
    <property type="match status" value="1"/>
</dbReference>
<dbReference type="PANTHER" id="PTHR43283:SF11">
    <property type="entry name" value="BETA-LACTAMASE-RELATED DOMAIN-CONTAINING PROTEIN"/>
    <property type="match status" value="1"/>
</dbReference>
<protein>
    <recommendedName>
        <fullName evidence="3">Beta-lactamase-related domain-containing protein</fullName>
    </recommendedName>
</protein>
<dbReference type="Proteomes" id="UP001500902">
    <property type="component" value="Unassembled WGS sequence"/>
</dbReference>
<organism evidence="4 5">
    <name type="scientific">Nonomuraea antimicrobica</name>
    <dbReference type="NCBI Taxonomy" id="561173"/>
    <lineage>
        <taxon>Bacteria</taxon>
        <taxon>Bacillati</taxon>
        <taxon>Actinomycetota</taxon>
        <taxon>Actinomycetes</taxon>
        <taxon>Streptosporangiales</taxon>
        <taxon>Streptosporangiaceae</taxon>
        <taxon>Nonomuraea</taxon>
    </lineage>
</organism>
<dbReference type="EMBL" id="BAAAZP010000044">
    <property type="protein sequence ID" value="GAA3660501.1"/>
    <property type="molecule type" value="Genomic_DNA"/>
</dbReference>
<evidence type="ECO:0000313" key="4">
    <source>
        <dbReference type="EMBL" id="GAA3660501.1"/>
    </source>
</evidence>
<dbReference type="RefSeq" id="WP_344876270.1">
    <property type="nucleotide sequence ID" value="NZ_BAAAZP010000044.1"/>
</dbReference>
<dbReference type="InterPro" id="IPR001466">
    <property type="entry name" value="Beta-lactam-related"/>
</dbReference>
<evidence type="ECO:0000256" key="1">
    <source>
        <dbReference type="ARBA" id="ARBA00022801"/>
    </source>
</evidence>
<proteinExistence type="predicted"/>
<keyword evidence="5" id="KW-1185">Reference proteome</keyword>
<feature type="domain" description="Beta-lactamase-related" evidence="3">
    <location>
        <begin position="37"/>
        <end position="230"/>
    </location>
</feature>
<gene>
    <name evidence="4" type="ORF">GCM10022224_024850</name>
</gene>
<reference evidence="5" key="1">
    <citation type="journal article" date="2019" name="Int. J. Syst. Evol. Microbiol.">
        <title>The Global Catalogue of Microorganisms (GCM) 10K type strain sequencing project: providing services to taxonomists for standard genome sequencing and annotation.</title>
        <authorList>
            <consortium name="The Broad Institute Genomics Platform"/>
            <consortium name="The Broad Institute Genome Sequencing Center for Infectious Disease"/>
            <person name="Wu L."/>
            <person name="Ma J."/>
        </authorList>
    </citation>
    <scope>NUCLEOTIDE SEQUENCE [LARGE SCALE GENOMIC DNA]</scope>
    <source>
        <strain evidence="5">JCM 16904</strain>
    </source>
</reference>
<dbReference type="Pfam" id="PF00144">
    <property type="entry name" value="Beta-lactamase"/>
    <property type="match status" value="1"/>
</dbReference>
<dbReference type="PANTHER" id="PTHR43283">
    <property type="entry name" value="BETA-LACTAMASE-RELATED"/>
    <property type="match status" value="1"/>
</dbReference>
<feature type="compositionally biased region" description="Pro residues" evidence="2">
    <location>
        <begin position="185"/>
        <end position="202"/>
    </location>
</feature>
<keyword evidence="1" id="KW-0378">Hydrolase</keyword>
<dbReference type="InterPro" id="IPR012338">
    <property type="entry name" value="Beta-lactam/transpept-like"/>
</dbReference>
<dbReference type="InterPro" id="IPR050789">
    <property type="entry name" value="Diverse_Enzym_Activities"/>
</dbReference>
<evidence type="ECO:0000313" key="5">
    <source>
        <dbReference type="Proteomes" id="UP001500902"/>
    </source>
</evidence>
<name>A0ABP7BJ68_9ACTN</name>
<sequence length="243" mass="25784">MAALADRSGYRRDEPIVVGIQHGRRPPVLLSQGLTLSGDPLGPTTLVYAASLSKQMTAACAAQLVRRGELDPESALSRWLPRLPAWADDVRLRHLVHHTAGLPADSEIETLLARAADRTSEGIIEALAQFATLDRPPGTAHVYSNAGYVCLAAVVERAAGGPLPGHARRQLFAPLAMTDTRYWPGPGPTPPGGAPLVHPRPAPLSLGDGGVWSTATDLPALGSGAQRRRTRPRGTRPDPRTAR</sequence>
<evidence type="ECO:0000259" key="3">
    <source>
        <dbReference type="Pfam" id="PF00144"/>
    </source>
</evidence>
<evidence type="ECO:0000256" key="2">
    <source>
        <dbReference type="SAM" id="MobiDB-lite"/>
    </source>
</evidence>
<dbReference type="SUPFAM" id="SSF56601">
    <property type="entry name" value="beta-lactamase/transpeptidase-like"/>
    <property type="match status" value="1"/>
</dbReference>
<comment type="caution">
    <text evidence="4">The sequence shown here is derived from an EMBL/GenBank/DDBJ whole genome shotgun (WGS) entry which is preliminary data.</text>
</comment>